<dbReference type="InterPro" id="IPR035500">
    <property type="entry name" value="NHR-like_dom_sf"/>
</dbReference>
<dbReference type="Gene3D" id="1.10.565.10">
    <property type="entry name" value="Retinoid X Receptor"/>
    <property type="match status" value="1"/>
</dbReference>
<gene>
    <name evidence="5" type="ORF">PENTCL1PPCAC_15777</name>
</gene>
<dbReference type="SUPFAM" id="SSF48508">
    <property type="entry name" value="Nuclear receptor ligand-binding domain"/>
    <property type="match status" value="1"/>
</dbReference>
<evidence type="ECO:0000256" key="1">
    <source>
        <dbReference type="ARBA" id="ARBA00023015"/>
    </source>
</evidence>
<dbReference type="EMBL" id="BTSX01000004">
    <property type="protein sequence ID" value="GMS93602.1"/>
    <property type="molecule type" value="Genomic_DNA"/>
</dbReference>
<sequence>MIDVSQSEERDPSPFVVAPAVPAPACPSISSSSPSIDLLLQAPSVSSALPPLSPSLRKERRLIEQCKLYHRLLCSMRRTCELSSRPNAPHPLEINEQECPYYPATINVINAATNIALTAILEFAGNMFPEFSQLSREEKWNLAVSFYYRYQAFDSCFRADKMFPNDLDKSFGSFTCYFDHHAVEGFFEGSEFGAKNIEEAKKFMHEIVDRMARPGRMAIARANPDSDEFHAVLVILFWFTDGTHVRDEIVHIGERYRAAVLQELHTYYREELGMNDYATRVGELFMLILHFE</sequence>
<keyword evidence="1" id="KW-0805">Transcription regulation</keyword>
<evidence type="ECO:0000256" key="3">
    <source>
        <dbReference type="ARBA" id="ARBA00023170"/>
    </source>
</evidence>
<keyword evidence="2" id="KW-0804">Transcription</keyword>
<evidence type="ECO:0000256" key="2">
    <source>
        <dbReference type="ARBA" id="ARBA00023163"/>
    </source>
</evidence>
<accession>A0AAV5TH36</accession>
<dbReference type="Pfam" id="PF00104">
    <property type="entry name" value="Hormone_recep"/>
    <property type="match status" value="1"/>
</dbReference>
<dbReference type="Proteomes" id="UP001432027">
    <property type="component" value="Unassembled WGS sequence"/>
</dbReference>
<name>A0AAV5TH36_9BILA</name>
<reference evidence="5" key="1">
    <citation type="submission" date="2023-10" db="EMBL/GenBank/DDBJ databases">
        <title>Genome assembly of Pristionchus species.</title>
        <authorList>
            <person name="Yoshida K."/>
            <person name="Sommer R.J."/>
        </authorList>
    </citation>
    <scope>NUCLEOTIDE SEQUENCE</scope>
    <source>
        <strain evidence="5">RS0144</strain>
    </source>
</reference>
<dbReference type="GO" id="GO:0003700">
    <property type="term" value="F:DNA-binding transcription factor activity"/>
    <property type="evidence" value="ECO:0007669"/>
    <property type="project" value="TreeGrafter"/>
</dbReference>
<protein>
    <recommendedName>
        <fullName evidence="4">NR LBD domain-containing protein</fullName>
    </recommendedName>
</protein>
<organism evidence="5 6">
    <name type="scientific">Pristionchus entomophagus</name>
    <dbReference type="NCBI Taxonomy" id="358040"/>
    <lineage>
        <taxon>Eukaryota</taxon>
        <taxon>Metazoa</taxon>
        <taxon>Ecdysozoa</taxon>
        <taxon>Nematoda</taxon>
        <taxon>Chromadorea</taxon>
        <taxon>Rhabditida</taxon>
        <taxon>Rhabditina</taxon>
        <taxon>Diplogasteromorpha</taxon>
        <taxon>Diplogasteroidea</taxon>
        <taxon>Neodiplogasteridae</taxon>
        <taxon>Pristionchus</taxon>
    </lineage>
</organism>
<proteinExistence type="predicted"/>
<keyword evidence="3" id="KW-0675">Receptor</keyword>
<dbReference type="PROSITE" id="PS51843">
    <property type="entry name" value="NR_LBD"/>
    <property type="match status" value="1"/>
</dbReference>
<dbReference type="InterPro" id="IPR000536">
    <property type="entry name" value="Nucl_hrmn_rcpt_lig-bd"/>
</dbReference>
<evidence type="ECO:0000259" key="4">
    <source>
        <dbReference type="PROSITE" id="PS51843"/>
    </source>
</evidence>
<evidence type="ECO:0000313" key="5">
    <source>
        <dbReference type="EMBL" id="GMS93602.1"/>
    </source>
</evidence>
<dbReference type="PANTHER" id="PTHR46011">
    <property type="entry name" value="NUCLEAR HORMONE RECEPTOR FAMILY MEMBER NHR-86-RELATED"/>
    <property type="match status" value="1"/>
</dbReference>
<comment type="caution">
    <text evidence="5">The sequence shown here is derived from an EMBL/GenBank/DDBJ whole genome shotgun (WGS) entry which is preliminary data.</text>
</comment>
<dbReference type="SMART" id="SM00430">
    <property type="entry name" value="HOLI"/>
    <property type="match status" value="1"/>
</dbReference>
<feature type="domain" description="NR LBD" evidence="4">
    <location>
        <begin position="64"/>
        <end position="292"/>
    </location>
</feature>
<keyword evidence="6" id="KW-1185">Reference proteome</keyword>
<evidence type="ECO:0000313" key="6">
    <source>
        <dbReference type="Proteomes" id="UP001432027"/>
    </source>
</evidence>
<dbReference type="PANTHER" id="PTHR46011:SF6">
    <property type="entry name" value="HIGH ZINC ACTIVATED NUCLEAR RECEPTOR PROTEIN"/>
    <property type="match status" value="1"/>
</dbReference>
<dbReference type="AlphaFoldDB" id="A0AAV5TH36"/>
<dbReference type="GO" id="GO:0005634">
    <property type="term" value="C:nucleus"/>
    <property type="evidence" value="ECO:0007669"/>
    <property type="project" value="TreeGrafter"/>
</dbReference>